<name>A0ABQ1TFF7_9FLAO</name>
<accession>A0ABQ1TFF7</accession>
<dbReference type="Proteomes" id="UP000650994">
    <property type="component" value="Unassembled WGS sequence"/>
</dbReference>
<reference evidence="3" key="1">
    <citation type="journal article" date="2019" name="Int. J. Syst. Evol. Microbiol.">
        <title>The Global Catalogue of Microorganisms (GCM) 10K type strain sequencing project: providing services to taxonomists for standard genome sequencing and annotation.</title>
        <authorList>
            <consortium name="The Broad Institute Genomics Platform"/>
            <consortium name="The Broad Institute Genome Sequencing Center for Infectious Disease"/>
            <person name="Wu L."/>
            <person name="Ma J."/>
        </authorList>
    </citation>
    <scope>NUCLEOTIDE SEQUENCE [LARGE SCALE GENOMIC DNA]</scope>
    <source>
        <strain evidence="3">CGMCC 1.12707</strain>
    </source>
</reference>
<feature type="transmembrane region" description="Helical" evidence="1">
    <location>
        <begin position="43"/>
        <end position="61"/>
    </location>
</feature>
<proteinExistence type="predicted"/>
<organism evidence="2 3">
    <name type="scientific">Chishuiella changwenlii</name>
    <dbReference type="NCBI Taxonomy" id="1434701"/>
    <lineage>
        <taxon>Bacteria</taxon>
        <taxon>Pseudomonadati</taxon>
        <taxon>Bacteroidota</taxon>
        <taxon>Flavobacteriia</taxon>
        <taxon>Flavobacteriales</taxon>
        <taxon>Weeksellaceae</taxon>
        <taxon>Chishuiella</taxon>
    </lineage>
</organism>
<dbReference type="EMBL" id="BMFL01000003">
    <property type="protein sequence ID" value="GGE90775.1"/>
    <property type="molecule type" value="Genomic_DNA"/>
</dbReference>
<gene>
    <name evidence="2" type="ORF">GCM10010984_05630</name>
</gene>
<keyword evidence="1" id="KW-0812">Transmembrane</keyword>
<protein>
    <submittedName>
        <fullName evidence="2">Uncharacterized protein</fullName>
    </submittedName>
</protein>
<keyword evidence="1" id="KW-0472">Membrane</keyword>
<evidence type="ECO:0000313" key="3">
    <source>
        <dbReference type="Proteomes" id="UP000650994"/>
    </source>
</evidence>
<sequence length="63" mass="7285">MNINEVKLIEAALLFNNKKLNKGIKLINEGKSRINNILHFKKINIYNAFAIQLHLIFSTFVSK</sequence>
<evidence type="ECO:0000313" key="2">
    <source>
        <dbReference type="EMBL" id="GGE90775.1"/>
    </source>
</evidence>
<keyword evidence="1" id="KW-1133">Transmembrane helix</keyword>
<evidence type="ECO:0000256" key="1">
    <source>
        <dbReference type="SAM" id="Phobius"/>
    </source>
</evidence>
<keyword evidence="3" id="KW-1185">Reference proteome</keyword>
<comment type="caution">
    <text evidence="2">The sequence shown here is derived from an EMBL/GenBank/DDBJ whole genome shotgun (WGS) entry which is preliminary data.</text>
</comment>